<evidence type="ECO:0000313" key="3">
    <source>
        <dbReference type="Proteomes" id="UP000515947"/>
    </source>
</evidence>
<name>A0A7G9R6F7_9ACTN</name>
<organism evidence="2 3">
    <name type="scientific">Nocardioides mesophilus</name>
    <dbReference type="NCBI Taxonomy" id="433659"/>
    <lineage>
        <taxon>Bacteria</taxon>
        <taxon>Bacillati</taxon>
        <taxon>Actinomycetota</taxon>
        <taxon>Actinomycetes</taxon>
        <taxon>Propionibacteriales</taxon>
        <taxon>Nocardioidaceae</taxon>
        <taxon>Nocardioides</taxon>
    </lineage>
</organism>
<dbReference type="EMBL" id="CP060713">
    <property type="protein sequence ID" value="QNN51182.1"/>
    <property type="molecule type" value="Genomic_DNA"/>
</dbReference>
<dbReference type="Proteomes" id="UP000515947">
    <property type="component" value="Chromosome"/>
</dbReference>
<dbReference type="KEGG" id="nmes:H9L09_11000"/>
<gene>
    <name evidence="2" type="ORF">H9L09_11000</name>
</gene>
<sequence>MDKLKARDWIATVLVAAVAAAYIAYLVNGDIPFIKDPRGMSATGLILGAAAFFVVRRGDELDRVGKSESALAVASLALGFVALIFAETAAAEWLLAVFMISIAVVWAVELIDHAGLLPGHHPAGAR</sequence>
<feature type="transmembrane region" description="Helical" evidence="1">
    <location>
        <begin position="39"/>
        <end position="58"/>
    </location>
</feature>
<evidence type="ECO:0000256" key="1">
    <source>
        <dbReference type="SAM" id="Phobius"/>
    </source>
</evidence>
<reference evidence="2 3" key="1">
    <citation type="submission" date="2020-08" db="EMBL/GenBank/DDBJ databases">
        <title>Genome sequence of Nocardioides mesophilus KACC 16243T.</title>
        <authorList>
            <person name="Hyun D.-W."/>
            <person name="Bae J.-W."/>
        </authorList>
    </citation>
    <scope>NUCLEOTIDE SEQUENCE [LARGE SCALE GENOMIC DNA]</scope>
    <source>
        <strain evidence="2 3">KACC 16243</strain>
    </source>
</reference>
<keyword evidence="1" id="KW-0812">Transmembrane</keyword>
<keyword evidence="1" id="KW-1133">Transmembrane helix</keyword>
<feature type="transmembrane region" description="Helical" evidence="1">
    <location>
        <begin position="93"/>
        <end position="111"/>
    </location>
</feature>
<feature type="transmembrane region" description="Helical" evidence="1">
    <location>
        <begin position="9"/>
        <end position="27"/>
    </location>
</feature>
<proteinExistence type="predicted"/>
<dbReference type="RefSeq" id="WP_187577023.1">
    <property type="nucleotide sequence ID" value="NZ_CP060713.1"/>
</dbReference>
<feature type="transmembrane region" description="Helical" evidence="1">
    <location>
        <begin position="70"/>
        <end position="87"/>
    </location>
</feature>
<keyword evidence="3" id="KW-1185">Reference proteome</keyword>
<evidence type="ECO:0000313" key="2">
    <source>
        <dbReference type="EMBL" id="QNN51182.1"/>
    </source>
</evidence>
<protein>
    <submittedName>
        <fullName evidence="2">Uncharacterized protein</fullName>
    </submittedName>
</protein>
<accession>A0A7G9R6F7</accession>
<dbReference type="AlphaFoldDB" id="A0A7G9R6F7"/>
<keyword evidence="1" id="KW-0472">Membrane</keyword>